<dbReference type="PANTHER" id="PTHR15496:SF2">
    <property type="entry name" value="GENERAL TRANSCRIPTION FACTOR 3C POLYPEPTIDE 4"/>
    <property type="match status" value="1"/>
</dbReference>
<evidence type="ECO:0000313" key="3">
    <source>
        <dbReference type="EMBL" id="KAJ7308537.1"/>
    </source>
</evidence>
<dbReference type="Pfam" id="PF12660">
    <property type="entry name" value="zf-TFIIIC"/>
    <property type="match status" value="1"/>
</dbReference>
<feature type="domain" description="Transcription factor IIIC putative zinc-finger" evidence="2">
    <location>
        <begin position="658"/>
        <end position="755"/>
    </location>
</feature>
<comment type="caution">
    <text evidence="3">The sequence shown here is derived from an EMBL/GenBank/DDBJ whole genome shotgun (WGS) entry which is preliminary data.</text>
</comment>
<organism evidence="3 4">
    <name type="scientific">Mycena albidolilacea</name>
    <dbReference type="NCBI Taxonomy" id="1033008"/>
    <lineage>
        <taxon>Eukaryota</taxon>
        <taxon>Fungi</taxon>
        <taxon>Dikarya</taxon>
        <taxon>Basidiomycota</taxon>
        <taxon>Agaricomycotina</taxon>
        <taxon>Agaricomycetes</taxon>
        <taxon>Agaricomycetidae</taxon>
        <taxon>Agaricales</taxon>
        <taxon>Marasmiineae</taxon>
        <taxon>Mycenaceae</taxon>
        <taxon>Mycena</taxon>
    </lineage>
</organism>
<name>A0AAD6Z5N5_9AGAR</name>
<dbReference type="InterPro" id="IPR024761">
    <property type="entry name" value="TFIIIC_delta_N"/>
</dbReference>
<dbReference type="Pfam" id="PF12657">
    <property type="entry name" value="TFIIIC_delta"/>
    <property type="match status" value="1"/>
</dbReference>
<evidence type="ECO:0000259" key="1">
    <source>
        <dbReference type="Pfam" id="PF12657"/>
    </source>
</evidence>
<dbReference type="AlphaFoldDB" id="A0AAD6Z5N5"/>
<evidence type="ECO:0000313" key="4">
    <source>
        <dbReference type="Proteomes" id="UP001218218"/>
    </source>
</evidence>
<sequence>MTPPAPTYSTLAIPTVTSRPSLSCLQWSGDGQVFFLSKGSVYILTPDCGILSMTQLLGDISPSHIKWFSTMIDFNPRDFHNWPAASQEWGALALGSMDVGLRAMSCSPSNLTGNGGCVAAILSSNMDLSLWHAAKNTIKGEWAKLCEVTPFIADLASREPHSNAEQTIKSQTTSLLWSSHADFDVTPAPCVDSSLLVTGTRAGTLMLFRFKDASLEHVVTTKVSAEWITHLALSFWSSPKAGESEITLAFGAADGSVGSVKIIQTLSSAPSSSGFCLDYTVETRVEKSDSTIFPQHNTGITALSWIFPGENRVLVRTTPGVVSLWSGVSPTLGWSGRRSLRLDTQKLSVGSSSLQPVSGLHYAQQEDALFVSLFDGSVHVINSLSEEPKLSNASQTLGDQTSEGLSDILRSTFVRSEKAKISKRDMNRVSGMIPCDDHYSVAVWVQESAQPSNFDYKYDVLHESTLIGKRFPSFLRHSISASGCTPLALLRPIFLHLEDLLKLQPRVIQILLAEADRYPPSPVLPTWSGDVDPQLRLDFRRSLKQHLYGCNILHSARLKLAVAEFCWASRLFSLLFLEYGQVAQQLLRTISFIVLKIMCRHISAVATCVKESDLPFLMRIALQASLPSVPTDLRSDAETLMNTLASNTPSFSREAYEKQAMEETCPACGLVVRLENGSDGSCPSGHTWGRCSVTTFILSTPNVRTCVGCTRKAFLPLSSRSSASVPNWLPSSAQSWLVEELLESISRCLFCGNTFSSVL</sequence>
<proteinExistence type="predicted"/>
<accession>A0AAD6Z5N5</accession>
<dbReference type="EMBL" id="JARIHO010000085">
    <property type="protein sequence ID" value="KAJ7308537.1"/>
    <property type="molecule type" value="Genomic_DNA"/>
</dbReference>
<dbReference type="GO" id="GO:0000127">
    <property type="term" value="C:transcription factor TFIIIC complex"/>
    <property type="evidence" value="ECO:0007669"/>
    <property type="project" value="InterPro"/>
</dbReference>
<dbReference type="InterPro" id="IPR015943">
    <property type="entry name" value="WD40/YVTN_repeat-like_dom_sf"/>
</dbReference>
<keyword evidence="4" id="KW-1185">Reference proteome</keyword>
<dbReference type="GO" id="GO:0006384">
    <property type="term" value="P:transcription initiation at RNA polymerase III promoter"/>
    <property type="evidence" value="ECO:0007669"/>
    <property type="project" value="InterPro"/>
</dbReference>
<dbReference type="InterPro" id="IPR044230">
    <property type="entry name" value="GTF3C4"/>
</dbReference>
<reference evidence="3" key="1">
    <citation type="submission" date="2023-03" db="EMBL/GenBank/DDBJ databases">
        <title>Massive genome expansion in bonnet fungi (Mycena s.s.) driven by repeated elements and novel gene families across ecological guilds.</title>
        <authorList>
            <consortium name="Lawrence Berkeley National Laboratory"/>
            <person name="Harder C.B."/>
            <person name="Miyauchi S."/>
            <person name="Viragh M."/>
            <person name="Kuo A."/>
            <person name="Thoen E."/>
            <person name="Andreopoulos B."/>
            <person name="Lu D."/>
            <person name="Skrede I."/>
            <person name="Drula E."/>
            <person name="Henrissat B."/>
            <person name="Morin E."/>
            <person name="Kohler A."/>
            <person name="Barry K."/>
            <person name="LaButti K."/>
            <person name="Morin E."/>
            <person name="Salamov A."/>
            <person name="Lipzen A."/>
            <person name="Mereny Z."/>
            <person name="Hegedus B."/>
            <person name="Baldrian P."/>
            <person name="Stursova M."/>
            <person name="Weitz H."/>
            <person name="Taylor A."/>
            <person name="Grigoriev I.V."/>
            <person name="Nagy L.G."/>
            <person name="Martin F."/>
            <person name="Kauserud H."/>
        </authorList>
    </citation>
    <scope>NUCLEOTIDE SEQUENCE</scope>
    <source>
        <strain evidence="3">CBHHK002</strain>
    </source>
</reference>
<dbReference type="PANTHER" id="PTHR15496">
    <property type="entry name" value="GENERAL TRANSCRIPTION FACTOR 3C POLYPEPTIDE 4 FAMILY"/>
    <property type="match status" value="1"/>
</dbReference>
<dbReference type="Gene3D" id="2.130.10.10">
    <property type="entry name" value="YVTN repeat-like/Quinoprotein amine dehydrogenase"/>
    <property type="match status" value="1"/>
</dbReference>
<dbReference type="SUPFAM" id="SSF69322">
    <property type="entry name" value="Tricorn protease domain 2"/>
    <property type="match status" value="1"/>
</dbReference>
<protein>
    <submittedName>
        <fullName evidence="3">Transcription factor IIIC subunit delta N-term-domain-containing protein</fullName>
    </submittedName>
</protein>
<evidence type="ECO:0000259" key="2">
    <source>
        <dbReference type="Pfam" id="PF12660"/>
    </source>
</evidence>
<dbReference type="Proteomes" id="UP001218218">
    <property type="component" value="Unassembled WGS sequence"/>
</dbReference>
<dbReference type="GO" id="GO:0004402">
    <property type="term" value="F:histone acetyltransferase activity"/>
    <property type="evidence" value="ECO:0007669"/>
    <property type="project" value="InterPro"/>
</dbReference>
<feature type="domain" description="Transcription factor IIIC 90kDa subunit N-terminal" evidence="1">
    <location>
        <begin position="27"/>
        <end position="390"/>
    </location>
</feature>
<dbReference type="InterPro" id="IPR024764">
    <property type="entry name" value="TFIIIC_Znf"/>
</dbReference>
<gene>
    <name evidence="3" type="ORF">DFH08DRAFT_792620</name>
</gene>